<dbReference type="PANTHER" id="PTHR13748:SF62">
    <property type="entry name" value="COBW DOMAIN-CONTAINING PROTEIN"/>
    <property type="match status" value="1"/>
</dbReference>
<dbReference type="Gene3D" id="3.30.1220.10">
    <property type="entry name" value="CobW-like, C-terminal domain"/>
    <property type="match status" value="1"/>
</dbReference>
<dbReference type="InterPro" id="IPR036627">
    <property type="entry name" value="CobW-likC_sf"/>
</dbReference>
<dbReference type="GO" id="GO:0016787">
    <property type="term" value="F:hydrolase activity"/>
    <property type="evidence" value="ECO:0007669"/>
    <property type="project" value="UniProtKB-KW"/>
</dbReference>
<dbReference type="CDD" id="cd03112">
    <property type="entry name" value="CobW-like"/>
    <property type="match status" value="1"/>
</dbReference>
<keyword evidence="2" id="KW-0378">Hydrolase</keyword>
<evidence type="ECO:0000313" key="9">
    <source>
        <dbReference type="Proteomes" id="UP000002274"/>
    </source>
</evidence>
<feature type="domain" description="CobW/HypB/UreG nucleotide-binding" evidence="6">
    <location>
        <begin position="16"/>
        <end position="212"/>
    </location>
</feature>
<sequence>MIPNPHRPALISKRLPVTVLTGFLGAGKTTLLRHLLTHGGQRLAVMVNEFGTIGLDGDLIRSCGFCPEEELDGRVVELNNGCLCCTVQEDFLPTMETLLKQADKLDGIIVETSGLALPRPLLKALDWPAVRTRVYVNGVVTMVDGEALAAGSPVGDPAGLERQRQEDPSLDHLSAVEDLFTDQLEAADLVLISRADVVSNVDLRKLKSELAEQVRLGTSMMPISHGQVDPAVVLGLSTADNGYQQKSSPKQFGDDLIDDTSIDVDHHEDDHHHDHNHVEMVSGNVRFEGSVDRATVEALLPELATLHQVVRLKGRLWLPGKALPLQLQMVGPRLSSWFEAAPENAWHPEEAGVDLVVLSFEEQAAEAIRFGLESSLMSDIV</sequence>
<evidence type="ECO:0000259" key="7">
    <source>
        <dbReference type="Pfam" id="PF07683"/>
    </source>
</evidence>
<proteinExistence type="inferred from homology"/>
<dbReference type="InterPro" id="IPR003495">
    <property type="entry name" value="CobW/HypB/UreG_nucleotide-bd"/>
</dbReference>
<accession>A2CAD0</accession>
<dbReference type="GO" id="GO:0000166">
    <property type="term" value="F:nucleotide binding"/>
    <property type="evidence" value="ECO:0007669"/>
    <property type="project" value="UniProtKB-KW"/>
</dbReference>
<comment type="similarity">
    <text evidence="4">Belongs to the SIMIBI class G3E GTPase family. ZNG1 subfamily.</text>
</comment>
<feature type="domain" description="CobW C-terminal" evidence="7">
    <location>
        <begin position="284"/>
        <end position="368"/>
    </location>
</feature>
<dbReference type="Pfam" id="PF02492">
    <property type="entry name" value="cobW"/>
    <property type="match status" value="1"/>
</dbReference>
<gene>
    <name evidence="8" type="primary">cobW</name>
    <name evidence="8" type="ordered locus">P9303_16961</name>
</gene>
<dbReference type="GO" id="GO:0005737">
    <property type="term" value="C:cytoplasm"/>
    <property type="evidence" value="ECO:0007669"/>
    <property type="project" value="TreeGrafter"/>
</dbReference>
<dbReference type="Pfam" id="PF07683">
    <property type="entry name" value="CobW_C"/>
    <property type="match status" value="1"/>
</dbReference>
<dbReference type="EMBL" id="CP000554">
    <property type="protein sequence ID" value="ABM78440.1"/>
    <property type="molecule type" value="Genomic_DNA"/>
</dbReference>
<dbReference type="KEGG" id="pmf:P9303_16961"/>
<dbReference type="Proteomes" id="UP000002274">
    <property type="component" value="Chromosome"/>
</dbReference>
<dbReference type="PANTHER" id="PTHR13748">
    <property type="entry name" value="COBW-RELATED"/>
    <property type="match status" value="1"/>
</dbReference>
<evidence type="ECO:0000256" key="5">
    <source>
        <dbReference type="ARBA" id="ARBA00049117"/>
    </source>
</evidence>
<reference evidence="8 9" key="1">
    <citation type="journal article" date="2007" name="PLoS Genet.">
        <title>Patterns and implications of gene gain and loss in the evolution of Prochlorococcus.</title>
        <authorList>
            <person name="Kettler G.C."/>
            <person name="Martiny A.C."/>
            <person name="Huang K."/>
            <person name="Zucker J."/>
            <person name="Coleman M.L."/>
            <person name="Rodrigue S."/>
            <person name="Chen F."/>
            <person name="Lapidus A."/>
            <person name="Ferriera S."/>
            <person name="Johnson J."/>
            <person name="Steglich C."/>
            <person name="Church G.M."/>
            <person name="Richardson P."/>
            <person name="Chisholm S.W."/>
        </authorList>
    </citation>
    <scope>NUCLEOTIDE SEQUENCE [LARGE SCALE GENOMIC DNA]</scope>
    <source>
        <strain evidence="8 9">MIT 9303</strain>
    </source>
</reference>
<protein>
    <submittedName>
        <fullName evidence="8">Putative cobalamin synthesis protein</fullName>
    </submittedName>
</protein>
<dbReference type="HOGENOM" id="CLU_017452_1_0_3"/>
<keyword evidence="3" id="KW-0143">Chaperone</keyword>
<evidence type="ECO:0000256" key="3">
    <source>
        <dbReference type="ARBA" id="ARBA00023186"/>
    </source>
</evidence>
<dbReference type="InterPro" id="IPR027417">
    <property type="entry name" value="P-loop_NTPase"/>
</dbReference>
<evidence type="ECO:0000256" key="1">
    <source>
        <dbReference type="ARBA" id="ARBA00022741"/>
    </source>
</evidence>
<evidence type="ECO:0000259" key="6">
    <source>
        <dbReference type="Pfam" id="PF02492"/>
    </source>
</evidence>
<evidence type="ECO:0000256" key="2">
    <source>
        <dbReference type="ARBA" id="ARBA00022801"/>
    </source>
</evidence>
<keyword evidence="1" id="KW-0547">Nucleotide-binding</keyword>
<name>A2CAD0_PROM3</name>
<evidence type="ECO:0000256" key="4">
    <source>
        <dbReference type="ARBA" id="ARBA00034320"/>
    </source>
</evidence>
<evidence type="ECO:0000313" key="8">
    <source>
        <dbReference type="EMBL" id="ABM78440.1"/>
    </source>
</evidence>
<organism evidence="8 9">
    <name type="scientific">Prochlorococcus marinus (strain MIT 9303)</name>
    <dbReference type="NCBI Taxonomy" id="59922"/>
    <lineage>
        <taxon>Bacteria</taxon>
        <taxon>Bacillati</taxon>
        <taxon>Cyanobacteriota</taxon>
        <taxon>Cyanophyceae</taxon>
        <taxon>Synechococcales</taxon>
        <taxon>Prochlorococcaceae</taxon>
        <taxon>Prochlorococcus</taxon>
    </lineage>
</organism>
<comment type="catalytic activity">
    <reaction evidence="5">
        <text>GTP + H2O = GDP + phosphate + H(+)</text>
        <dbReference type="Rhea" id="RHEA:19669"/>
        <dbReference type="ChEBI" id="CHEBI:15377"/>
        <dbReference type="ChEBI" id="CHEBI:15378"/>
        <dbReference type="ChEBI" id="CHEBI:37565"/>
        <dbReference type="ChEBI" id="CHEBI:43474"/>
        <dbReference type="ChEBI" id="CHEBI:58189"/>
    </reaction>
    <physiologicalReaction direction="left-to-right" evidence="5">
        <dbReference type="Rhea" id="RHEA:19670"/>
    </physiologicalReaction>
</comment>
<dbReference type="InterPro" id="IPR051316">
    <property type="entry name" value="Zinc-reg_GTPase_activator"/>
</dbReference>
<dbReference type="AlphaFoldDB" id="A2CAD0"/>
<dbReference type="Gene3D" id="3.40.50.300">
    <property type="entry name" value="P-loop containing nucleotide triphosphate hydrolases"/>
    <property type="match status" value="1"/>
</dbReference>
<dbReference type="STRING" id="59922.P9303_16961"/>
<dbReference type="SUPFAM" id="SSF52540">
    <property type="entry name" value="P-loop containing nucleoside triphosphate hydrolases"/>
    <property type="match status" value="1"/>
</dbReference>
<dbReference type="SUPFAM" id="SSF90002">
    <property type="entry name" value="Hypothetical protein YjiA, C-terminal domain"/>
    <property type="match status" value="1"/>
</dbReference>
<dbReference type="InterPro" id="IPR011629">
    <property type="entry name" value="CobW-like_C"/>
</dbReference>